<name>A0A5K3ER60_MESCO</name>
<evidence type="ECO:0000313" key="2">
    <source>
        <dbReference type="WBParaSite" id="MCU_002104-RE"/>
    </source>
</evidence>
<feature type="region of interest" description="Disordered" evidence="1">
    <location>
        <begin position="185"/>
        <end position="225"/>
    </location>
</feature>
<sequence length="525" mass="57957">MRSTQAASGQRRKLPKPLPRTLIRTVPTPSPRSKNIPTLSPSNLLQSSITQVSFARYHGNPEGDVMASAGLHCTPVPHHRQISSNRNLLSEAQLRPEEEPKGVSTICSMDREASRPHCGVEAANVSKGDLARPYLKQKPIKKSKPQSTRDGKHELINVAGPMDSRKMTPIREGGGVREDRISPLRSNLKEHPPAKQKSPRTVAIEVGESHEPGKTDSTYDGSHFEAENRGVRRIYAPRSRVMPSFAATCAPVLSASLIEDQAKDNLLPEVTKKGNVMDKVRCFESASETDMKLTHSKPIRIVRVGERTELSRASSFGAYRSPRVQSIPQRLSPTGCVFSLQENDKLSQSLDSHTSQDFDFGSCKSCDGGEKIISSKSSLNPYFETTVQVTAGQNEESTDLKQYRPAGGVAIYTQAPKLLQEIKERSKKLHSCLYGDAQSEHRPPTPRSEQLLPRIEKNLDDVQNLPPLPADLNKDLSHALPCLGRERPKRTARLPARYAKRITQVTTSATTNDTHIPNSDNSTEV</sequence>
<evidence type="ECO:0000256" key="1">
    <source>
        <dbReference type="SAM" id="MobiDB-lite"/>
    </source>
</evidence>
<dbReference type="WBParaSite" id="MCU_002104-RE">
    <property type="protein sequence ID" value="MCU_002104-RE"/>
    <property type="gene ID" value="MCU_002104"/>
</dbReference>
<feature type="compositionally biased region" description="Polar residues" evidence="1">
    <location>
        <begin position="31"/>
        <end position="42"/>
    </location>
</feature>
<reference evidence="2" key="1">
    <citation type="submission" date="2019-11" db="UniProtKB">
        <authorList>
            <consortium name="WormBaseParasite"/>
        </authorList>
    </citation>
    <scope>IDENTIFICATION</scope>
</reference>
<feature type="region of interest" description="Disordered" evidence="1">
    <location>
        <begin position="1"/>
        <end position="42"/>
    </location>
</feature>
<accession>A0A5K3ER60</accession>
<organism evidence="2">
    <name type="scientific">Mesocestoides corti</name>
    <name type="common">Flatworm</name>
    <dbReference type="NCBI Taxonomy" id="53468"/>
    <lineage>
        <taxon>Eukaryota</taxon>
        <taxon>Metazoa</taxon>
        <taxon>Spiralia</taxon>
        <taxon>Lophotrochozoa</taxon>
        <taxon>Platyhelminthes</taxon>
        <taxon>Cestoda</taxon>
        <taxon>Eucestoda</taxon>
        <taxon>Cyclophyllidea</taxon>
        <taxon>Mesocestoididae</taxon>
        <taxon>Mesocestoides</taxon>
    </lineage>
</organism>
<dbReference type="AlphaFoldDB" id="A0A5K3ER60"/>
<proteinExistence type="predicted"/>
<feature type="region of interest" description="Disordered" evidence="1">
    <location>
        <begin position="505"/>
        <end position="525"/>
    </location>
</feature>
<protein>
    <submittedName>
        <fullName evidence="2">F-box domain-containing protein</fullName>
    </submittedName>
</protein>